<evidence type="ECO:0000256" key="1">
    <source>
        <dbReference type="ARBA" id="ARBA00007788"/>
    </source>
</evidence>
<feature type="domain" description="RNA polymerase sigma-70" evidence="7">
    <location>
        <begin position="329"/>
        <end position="342"/>
    </location>
</feature>
<dbReference type="InterPro" id="IPR014284">
    <property type="entry name" value="RNA_pol_sigma-70_dom"/>
</dbReference>
<dbReference type="GO" id="GO:0003677">
    <property type="term" value="F:DNA binding"/>
    <property type="evidence" value="ECO:0007669"/>
    <property type="project" value="UniProtKB-KW"/>
</dbReference>
<dbReference type="SUPFAM" id="SSF88659">
    <property type="entry name" value="Sigma3 and sigma4 domains of RNA polymerase sigma factors"/>
    <property type="match status" value="2"/>
</dbReference>
<dbReference type="NCBIfam" id="TIGR02937">
    <property type="entry name" value="sigma70-ECF"/>
    <property type="match status" value="1"/>
</dbReference>
<evidence type="ECO:0000256" key="4">
    <source>
        <dbReference type="ARBA" id="ARBA00023125"/>
    </source>
</evidence>
<dbReference type="InterPro" id="IPR042189">
    <property type="entry name" value="RNA_pol_sigma_70_r1_1_sf"/>
</dbReference>
<dbReference type="Proteomes" id="UP000494162">
    <property type="component" value="Unassembled WGS sequence"/>
</dbReference>
<dbReference type="GO" id="GO:0016987">
    <property type="term" value="F:sigma factor activity"/>
    <property type="evidence" value="ECO:0007669"/>
    <property type="project" value="UniProtKB-KW"/>
</dbReference>
<gene>
    <name evidence="8" type="ORF">BPS26883_01484</name>
</gene>
<evidence type="ECO:0000256" key="2">
    <source>
        <dbReference type="ARBA" id="ARBA00023015"/>
    </source>
</evidence>
<evidence type="ECO:0000256" key="6">
    <source>
        <dbReference type="SAM" id="MobiDB-lite"/>
    </source>
</evidence>
<evidence type="ECO:0000256" key="3">
    <source>
        <dbReference type="ARBA" id="ARBA00023082"/>
    </source>
</evidence>
<evidence type="ECO:0000256" key="5">
    <source>
        <dbReference type="ARBA" id="ARBA00023163"/>
    </source>
</evidence>
<dbReference type="InterPro" id="IPR007127">
    <property type="entry name" value="RNA_pol_sigma_70_r1_1"/>
</dbReference>
<comment type="similarity">
    <text evidence="1">Belongs to the sigma-70 factor family.</text>
</comment>
<dbReference type="PRINTS" id="PR00046">
    <property type="entry name" value="SIGMA70FCT"/>
</dbReference>
<evidence type="ECO:0000313" key="9">
    <source>
        <dbReference type="Proteomes" id="UP000494162"/>
    </source>
</evidence>
<keyword evidence="5" id="KW-0804">Transcription</keyword>
<accession>A0A6P2IXR3</accession>
<name>A0A6P2IXR3_9BURK</name>
<dbReference type="InterPro" id="IPR050239">
    <property type="entry name" value="Sigma-70_RNA_pol_init_factors"/>
</dbReference>
<dbReference type="InterPro" id="IPR007627">
    <property type="entry name" value="RNA_pol_sigma70_r2"/>
</dbReference>
<dbReference type="Gene3D" id="1.10.220.120">
    <property type="entry name" value="Sigma-70 factor, region 1.1"/>
    <property type="match status" value="1"/>
</dbReference>
<dbReference type="Pfam" id="PF04539">
    <property type="entry name" value="Sigma70_r3"/>
    <property type="match status" value="1"/>
</dbReference>
<dbReference type="PROSITE" id="PS00715">
    <property type="entry name" value="SIGMA70_1"/>
    <property type="match status" value="1"/>
</dbReference>
<keyword evidence="3" id="KW-0731">Sigma factor</keyword>
<dbReference type="InterPro" id="IPR013324">
    <property type="entry name" value="RNA_pol_sigma_r3/r4-like"/>
</dbReference>
<keyword evidence="2" id="KW-0805">Transcription regulation</keyword>
<dbReference type="InterPro" id="IPR036388">
    <property type="entry name" value="WH-like_DNA-bd_sf"/>
</dbReference>
<reference evidence="8 9" key="1">
    <citation type="submission" date="2019-09" db="EMBL/GenBank/DDBJ databases">
        <authorList>
            <person name="Depoorter E."/>
        </authorList>
    </citation>
    <scope>NUCLEOTIDE SEQUENCE [LARGE SCALE GENOMIC DNA]</scope>
    <source>
        <strain evidence="8">LMG 26883</strain>
    </source>
</reference>
<dbReference type="PANTHER" id="PTHR30603">
    <property type="entry name" value="RNA POLYMERASE SIGMA FACTOR RPO"/>
    <property type="match status" value="1"/>
</dbReference>
<dbReference type="EMBL" id="CABVPP010000007">
    <property type="protein sequence ID" value="VWB33707.1"/>
    <property type="molecule type" value="Genomic_DNA"/>
</dbReference>
<dbReference type="InterPro" id="IPR000943">
    <property type="entry name" value="RNA_pol_sigma70"/>
</dbReference>
<dbReference type="Pfam" id="PF04542">
    <property type="entry name" value="Sigma70_r2"/>
    <property type="match status" value="1"/>
</dbReference>
<dbReference type="Pfam" id="PF03979">
    <property type="entry name" value="Sigma70_r1_1"/>
    <property type="match status" value="1"/>
</dbReference>
<dbReference type="InterPro" id="IPR007624">
    <property type="entry name" value="RNA_pol_sigma70_r3"/>
</dbReference>
<evidence type="ECO:0000259" key="7">
    <source>
        <dbReference type="PROSITE" id="PS00715"/>
    </source>
</evidence>
<dbReference type="InterPro" id="IPR013325">
    <property type="entry name" value="RNA_pol_sigma_r2"/>
</dbReference>
<dbReference type="InterPro" id="IPR009042">
    <property type="entry name" value="RNA_pol_sigma70_r1_2"/>
</dbReference>
<proteinExistence type="inferred from homology"/>
<dbReference type="Gene3D" id="1.10.601.10">
    <property type="entry name" value="RNA Polymerase Primary Sigma Factor"/>
    <property type="match status" value="2"/>
</dbReference>
<dbReference type="Gene3D" id="1.10.10.10">
    <property type="entry name" value="Winged helix-like DNA-binding domain superfamily/Winged helix DNA-binding domain"/>
    <property type="match status" value="2"/>
</dbReference>
<organism evidence="8 9">
    <name type="scientific">Burkholderia pseudomultivorans</name>
    <dbReference type="NCBI Taxonomy" id="1207504"/>
    <lineage>
        <taxon>Bacteria</taxon>
        <taxon>Pseudomonadati</taxon>
        <taxon>Pseudomonadota</taxon>
        <taxon>Betaproteobacteria</taxon>
        <taxon>Burkholderiales</taxon>
        <taxon>Burkholderiaceae</taxon>
        <taxon>Burkholderia</taxon>
        <taxon>Burkholderia cepacia complex</taxon>
    </lineage>
</organism>
<dbReference type="PANTHER" id="PTHR30603:SF60">
    <property type="entry name" value="RNA POLYMERASE SIGMA FACTOR RPOD"/>
    <property type="match status" value="1"/>
</dbReference>
<dbReference type="GO" id="GO:0006352">
    <property type="term" value="P:DNA-templated transcription initiation"/>
    <property type="evidence" value="ECO:0007669"/>
    <property type="project" value="InterPro"/>
</dbReference>
<evidence type="ECO:0000313" key="8">
    <source>
        <dbReference type="EMBL" id="VWB33707.1"/>
    </source>
</evidence>
<feature type="region of interest" description="Disordered" evidence="6">
    <location>
        <begin position="191"/>
        <end position="212"/>
    </location>
</feature>
<dbReference type="AlphaFoldDB" id="A0A6P2IXR3"/>
<dbReference type="SUPFAM" id="SSF88946">
    <property type="entry name" value="Sigma2 domain of RNA polymerase sigma factors"/>
    <property type="match status" value="1"/>
</dbReference>
<dbReference type="Pfam" id="PF00140">
    <property type="entry name" value="Sigma70_r1_2"/>
    <property type="match status" value="1"/>
</dbReference>
<keyword evidence="4" id="KW-0238">DNA-binding</keyword>
<protein>
    <submittedName>
        <fullName evidence="8">RpoD family RNA polymerase sigma factor</fullName>
    </submittedName>
</protein>
<sequence>MAPGQHVDALAGAERDARDGAAPRLHALIATGLARGFVTRGDIVDALPDEDADDAGIAAAASTLGELGIAVHDAVDARGGWALDRHFSPAARSPAWPDGAGAVAALDLLVPRTTDPMRLYLREMGATPLLERDDEIDLARQLEAGRAACIDALSGDPAALDVLSAIHRDIVERRAPASAYVTGLVDAGDARPQAPGADAYPAEPDDDASDRDCPATRTAVIERLAAVAALAAAMRDAVRAHGAASPAYLSLCRESATLLGTLRFSARAVERMLARSPDLPPDTIAALDARIERIERATRPARTKLVKSNLRLVVSIAKRYPDRGLPLPDLIQEGNIGLLKAVERYDHRRGFKFSTYATWWIRQAITHALADLGRTIRVPAHTVDAVNKLARIARDHVQRAGVAATPAELADRMDLPLAKVLDLMAIVREPVSTDVPVSPDGDMTFGDVVPDHATPLPEDAAAATQLRAAMAATLGGLPAREATVLRLRYGIGTADGVSLRDIGRQLNVRRARPADRGVGARSHSRIRRAARLALVHGVTPIDSARDAAPVDPCNSR</sequence>